<dbReference type="InterPro" id="IPR042089">
    <property type="entry name" value="Peptidase_M13_dom_2"/>
</dbReference>
<sequence length="195" mass="21550">MARRILEKAAADRTAKPGSNMQKVGDFYAAAMDSVAVEKAGLKYLQPRLDQINAIQDLAGVHAYLADPKNIGKGWYSLGVGQDPKNSTQYAVQMRQGGLTLPDRDYYLKDDARSKSIRAAYRTYQVNLFKLLGDDQATAEKNADAVTRIETRMAKASRDRVALRDRESNYNKMTVDQAAAAYPNLNLPCASRKAA</sequence>
<dbReference type="Proteomes" id="UP001596513">
    <property type="component" value="Unassembled WGS sequence"/>
</dbReference>
<proteinExistence type="predicted"/>
<accession>A0ABW2U8S6</accession>
<evidence type="ECO:0000313" key="3">
    <source>
        <dbReference type="Proteomes" id="UP001596513"/>
    </source>
</evidence>
<gene>
    <name evidence="2" type="ORF">ACFQT0_23030</name>
</gene>
<feature type="domain" description="Peptidase M13 N-terminal" evidence="1">
    <location>
        <begin position="3"/>
        <end position="187"/>
    </location>
</feature>
<reference evidence="3" key="1">
    <citation type="journal article" date="2019" name="Int. J. Syst. Evol. Microbiol.">
        <title>The Global Catalogue of Microorganisms (GCM) 10K type strain sequencing project: providing services to taxonomists for standard genome sequencing and annotation.</title>
        <authorList>
            <consortium name="The Broad Institute Genomics Platform"/>
            <consortium name="The Broad Institute Genome Sequencing Center for Infectious Disease"/>
            <person name="Wu L."/>
            <person name="Ma J."/>
        </authorList>
    </citation>
    <scope>NUCLEOTIDE SEQUENCE [LARGE SCALE GENOMIC DNA]</scope>
    <source>
        <strain evidence="3">JCM 19635</strain>
    </source>
</reference>
<dbReference type="SUPFAM" id="SSF55486">
    <property type="entry name" value="Metalloproteases ('zincins'), catalytic domain"/>
    <property type="match status" value="1"/>
</dbReference>
<organism evidence="2 3">
    <name type="scientific">Hymenobacter humi</name>
    <dbReference type="NCBI Taxonomy" id="1411620"/>
    <lineage>
        <taxon>Bacteria</taxon>
        <taxon>Pseudomonadati</taxon>
        <taxon>Bacteroidota</taxon>
        <taxon>Cytophagia</taxon>
        <taxon>Cytophagales</taxon>
        <taxon>Hymenobacteraceae</taxon>
        <taxon>Hymenobacter</taxon>
    </lineage>
</organism>
<protein>
    <recommendedName>
        <fullName evidence="1">Peptidase M13 N-terminal domain-containing protein</fullName>
    </recommendedName>
</protein>
<dbReference type="EMBL" id="JBHTEK010000001">
    <property type="protein sequence ID" value="MFC7669920.1"/>
    <property type="molecule type" value="Genomic_DNA"/>
</dbReference>
<evidence type="ECO:0000259" key="1">
    <source>
        <dbReference type="Pfam" id="PF05649"/>
    </source>
</evidence>
<dbReference type="InterPro" id="IPR008753">
    <property type="entry name" value="Peptidase_M13_N"/>
</dbReference>
<comment type="caution">
    <text evidence="2">The sequence shown here is derived from an EMBL/GenBank/DDBJ whole genome shotgun (WGS) entry which is preliminary data.</text>
</comment>
<dbReference type="Pfam" id="PF05649">
    <property type="entry name" value="Peptidase_M13_N"/>
    <property type="match status" value="1"/>
</dbReference>
<dbReference type="RefSeq" id="WP_380205391.1">
    <property type="nucleotide sequence ID" value="NZ_JBHTEK010000001.1"/>
</dbReference>
<dbReference type="Gene3D" id="1.10.1380.10">
    <property type="entry name" value="Neutral endopeptidase , domain2"/>
    <property type="match status" value="1"/>
</dbReference>
<keyword evidence="3" id="KW-1185">Reference proteome</keyword>
<evidence type="ECO:0000313" key="2">
    <source>
        <dbReference type="EMBL" id="MFC7669920.1"/>
    </source>
</evidence>
<name>A0ABW2U8S6_9BACT</name>